<reference evidence="3 4" key="1">
    <citation type="submission" date="2017-03" db="EMBL/GenBank/DDBJ databases">
        <title>Complete genome sequence of Candidatus 'Thiodictyon syntrophicum' sp. nov. strain Cad16T, a photolithoautotroph purple sulfur bacterium isolated from an alpine meromictic lake.</title>
        <authorList>
            <person name="Luedin S.M."/>
            <person name="Pothier J.F."/>
            <person name="Danza F."/>
            <person name="Storelli N."/>
            <person name="Wittwer M."/>
            <person name="Tonolla M."/>
        </authorList>
    </citation>
    <scope>NUCLEOTIDE SEQUENCE [LARGE SCALE GENOMIC DNA]</scope>
    <source>
        <strain evidence="3 4">Cad16T</strain>
    </source>
</reference>
<dbReference type="NCBIfam" id="TIGR01439">
    <property type="entry name" value="lp_hng_hel_AbrB"/>
    <property type="match status" value="1"/>
</dbReference>
<dbReference type="SUPFAM" id="SSF89447">
    <property type="entry name" value="AbrB/MazE/MraZ-like"/>
    <property type="match status" value="1"/>
</dbReference>
<dbReference type="KEGG" id="tsy:THSYN_06315"/>
<dbReference type="EMBL" id="CP020370">
    <property type="protein sequence ID" value="AUB80602.1"/>
    <property type="molecule type" value="Genomic_DNA"/>
</dbReference>
<dbReference type="Proteomes" id="UP000232638">
    <property type="component" value="Chromosome"/>
</dbReference>
<name>A0A2K8U4V4_9GAMM</name>
<evidence type="ECO:0000259" key="2">
    <source>
        <dbReference type="PROSITE" id="PS51740"/>
    </source>
</evidence>
<dbReference type="AlphaFoldDB" id="A0A2K8U4V4"/>
<dbReference type="RefSeq" id="WP_100918396.1">
    <property type="nucleotide sequence ID" value="NZ_CP020370.1"/>
</dbReference>
<dbReference type="InterPro" id="IPR037914">
    <property type="entry name" value="SpoVT-AbrB_sf"/>
</dbReference>
<dbReference type="PROSITE" id="PS51740">
    <property type="entry name" value="SPOVT_ABRB"/>
    <property type="match status" value="1"/>
</dbReference>
<organism evidence="3 4">
    <name type="scientific">Candidatus Thiodictyon syntrophicum</name>
    <dbReference type="NCBI Taxonomy" id="1166950"/>
    <lineage>
        <taxon>Bacteria</taxon>
        <taxon>Pseudomonadati</taxon>
        <taxon>Pseudomonadota</taxon>
        <taxon>Gammaproteobacteria</taxon>
        <taxon>Chromatiales</taxon>
        <taxon>Chromatiaceae</taxon>
        <taxon>Thiodictyon</taxon>
    </lineage>
</organism>
<dbReference type="SMART" id="SM00966">
    <property type="entry name" value="SpoVT_AbrB"/>
    <property type="match status" value="1"/>
</dbReference>
<dbReference type="GO" id="GO:0003677">
    <property type="term" value="F:DNA binding"/>
    <property type="evidence" value="ECO:0007669"/>
    <property type="project" value="UniProtKB-UniRule"/>
</dbReference>
<dbReference type="OrthoDB" id="9811597at2"/>
<proteinExistence type="predicted"/>
<accession>A0A2K8U4V4</accession>
<gene>
    <name evidence="3" type="ORF">THSYN_06315</name>
</gene>
<dbReference type="InterPro" id="IPR007159">
    <property type="entry name" value="SpoVT-AbrB_dom"/>
</dbReference>
<dbReference type="Gene3D" id="2.10.260.10">
    <property type="match status" value="1"/>
</dbReference>
<keyword evidence="4" id="KW-1185">Reference proteome</keyword>
<sequence>METTTLSTKYQLVLPKALRESMNFKPGQRFMVRASEHGIEMLPCEPVSALRGFLEGADTCLDDIRTRDDRV</sequence>
<keyword evidence="1" id="KW-0238">DNA-binding</keyword>
<protein>
    <recommendedName>
        <fullName evidence="2">SpoVT-AbrB domain-containing protein</fullName>
    </recommendedName>
</protein>
<evidence type="ECO:0000313" key="4">
    <source>
        <dbReference type="Proteomes" id="UP000232638"/>
    </source>
</evidence>
<evidence type="ECO:0000256" key="1">
    <source>
        <dbReference type="PROSITE-ProRule" id="PRU01076"/>
    </source>
</evidence>
<evidence type="ECO:0000313" key="3">
    <source>
        <dbReference type="EMBL" id="AUB80602.1"/>
    </source>
</evidence>
<feature type="domain" description="SpoVT-AbrB" evidence="2">
    <location>
        <begin position="1"/>
        <end position="46"/>
    </location>
</feature>